<feature type="short sequence motif" description="Bipartite nuclear localization signal" evidence="4">
    <location>
        <begin position="118"/>
        <end position="128"/>
    </location>
</feature>
<dbReference type="InterPro" id="IPR014977">
    <property type="entry name" value="WRC_dom"/>
</dbReference>
<evidence type="ECO:0000259" key="7">
    <source>
        <dbReference type="PROSITE" id="PS51666"/>
    </source>
</evidence>
<dbReference type="Pfam" id="PF08880">
    <property type="entry name" value="QLQ"/>
    <property type="match status" value="1"/>
</dbReference>
<dbReference type="InterPro" id="IPR014978">
    <property type="entry name" value="Gln-Leu-Gln_QLQ"/>
</dbReference>
<feature type="region of interest" description="Disordered" evidence="6">
    <location>
        <begin position="197"/>
        <end position="223"/>
    </location>
</feature>
<dbReference type="GO" id="GO:0005634">
    <property type="term" value="C:nucleus"/>
    <property type="evidence" value="ECO:0007669"/>
    <property type="project" value="UniProtKB-SubCell"/>
</dbReference>
<dbReference type="SMART" id="SM00951">
    <property type="entry name" value="QLQ"/>
    <property type="match status" value="1"/>
</dbReference>
<comment type="caution">
    <text evidence="9">The sequence shown here is derived from an EMBL/GenBank/DDBJ whole genome shotgun (WGS) entry which is preliminary data.</text>
</comment>
<feature type="compositionally biased region" description="Polar residues" evidence="6">
    <location>
        <begin position="409"/>
        <end position="419"/>
    </location>
</feature>
<keyword evidence="5" id="KW-0010">Activator</keyword>
<feature type="domain" description="QLQ" evidence="7">
    <location>
        <begin position="50"/>
        <end position="85"/>
    </location>
</feature>
<keyword evidence="10" id="KW-1185">Reference proteome</keyword>
<feature type="domain" description="WRC" evidence="8">
    <location>
        <begin position="113"/>
        <end position="157"/>
    </location>
</feature>
<dbReference type="PANTHER" id="PTHR31602">
    <property type="entry name" value="GROWTH-REGULATING FACTOR 5"/>
    <property type="match status" value="1"/>
</dbReference>
<comment type="similarity">
    <text evidence="2 5">Belongs to the GRF family.</text>
</comment>
<dbReference type="GO" id="GO:0005524">
    <property type="term" value="F:ATP binding"/>
    <property type="evidence" value="ECO:0007669"/>
    <property type="project" value="UniProtKB-UniRule"/>
</dbReference>
<feature type="region of interest" description="Disordered" evidence="6">
    <location>
        <begin position="382"/>
        <end position="419"/>
    </location>
</feature>
<dbReference type="PANTHER" id="PTHR31602:SF3">
    <property type="entry name" value="GROWTH-REGULATING FACTOR 8"/>
    <property type="match status" value="1"/>
</dbReference>
<dbReference type="InterPro" id="IPR031137">
    <property type="entry name" value="GRF"/>
</dbReference>
<comment type="function">
    <text evidence="5">Transcription activator.</text>
</comment>
<evidence type="ECO:0000313" key="9">
    <source>
        <dbReference type="EMBL" id="GMN31268.1"/>
    </source>
</evidence>
<feature type="compositionally biased region" description="Basic residues" evidence="6">
    <location>
        <begin position="143"/>
        <end position="152"/>
    </location>
</feature>
<proteinExistence type="inferred from homology"/>
<evidence type="ECO:0000256" key="1">
    <source>
        <dbReference type="ARBA" id="ARBA00004123"/>
    </source>
</evidence>
<comment type="domain">
    <text evidence="5">The QLQ domain and WRC domain may be involved in protein-protein interaction and DNA-binding, respectively.</text>
</comment>
<sequence>MSDIYDVVGGGGGAAAADSGSFVMPLPPKSLLFSSSDSLMSHNSSGIVVPFTAAQRQELERQTLIYKYMMASVPVPPQLLIPISKTTKNFPHFHSTRSKAGVSLEMGVSSSTDLEPWRCRRTDGKKWRCSRNVVPDQKYCERHSHKSRPRSRKPVEQQQQQHQQQQLHSQFFDYNNTDTNTNNINTTLLAYPKSSSFLDQREKHQSPYSSSSSTTTTTTSHDQTRGLEWFMMKGEEANSNQAEWHQVVHVKPPHQQGQGQERAFGFYGQYQELQISQGLSDRFGSLIDPKLVPNQTRHIIDAWSMAERDHIGGEIGHYNNNKYAVVSSNDKVPYSSLSLSMQGGNGNGDGSEESENSHMGFGIGGDLKRQWLNNNNNIGSWNVGSSSSTSPPPGGPLAEALCLGMAGSTRLTTSPKSSS</sequence>
<comment type="subcellular location">
    <subcellularLocation>
        <location evidence="1 4 5">Nucleus</location>
    </subcellularLocation>
</comment>
<feature type="compositionally biased region" description="Low complexity" evidence="6">
    <location>
        <begin position="209"/>
        <end position="220"/>
    </location>
</feature>
<dbReference type="GO" id="GO:0099402">
    <property type="term" value="P:plant organ development"/>
    <property type="evidence" value="ECO:0007669"/>
    <property type="project" value="UniProtKB-ARBA"/>
</dbReference>
<feature type="short sequence motif" description="Bipartite nuclear localization signal" evidence="4">
    <location>
        <begin position="146"/>
        <end position="153"/>
    </location>
</feature>
<keyword evidence="3 4" id="KW-0539">Nucleus</keyword>
<keyword evidence="5" id="KW-0804">Transcription</keyword>
<dbReference type="PROSITE" id="PS51667">
    <property type="entry name" value="WRC"/>
    <property type="match status" value="1"/>
</dbReference>
<evidence type="ECO:0000256" key="3">
    <source>
        <dbReference type="ARBA" id="ARBA00023242"/>
    </source>
</evidence>
<feature type="region of interest" description="Disordered" evidence="6">
    <location>
        <begin position="139"/>
        <end position="166"/>
    </location>
</feature>
<dbReference type="GO" id="GO:0006355">
    <property type="term" value="P:regulation of DNA-templated transcription"/>
    <property type="evidence" value="ECO:0007669"/>
    <property type="project" value="InterPro"/>
</dbReference>
<feature type="compositionally biased region" description="Low complexity" evidence="6">
    <location>
        <begin position="157"/>
        <end position="166"/>
    </location>
</feature>
<name>A0AA88CQV1_FICCA</name>
<gene>
    <name evidence="9" type="ORF">TIFTF001_003184</name>
</gene>
<evidence type="ECO:0000256" key="5">
    <source>
        <dbReference type="RuleBase" id="RU367127"/>
    </source>
</evidence>
<keyword evidence="5" id="KW-0805">Transcription regulation</keyword>
<organism evidence="9 10">
    <name type="scientific">Ficus carica</name>
    <name type="common">Common fig</name>
    <dbReference type="NCBI Taxonomy" id="3494"/>
    <lineage>
        <taxon>Eukaryota</taxon>
        <taxon>Viridiplantae</taxon>
        <taxon>Streptophyta</taxon>
        <taxon>Embryophyta</taxon>
        <taxon>Tracheophyta</taxon>
        <taxon>Spermatophyta</taxon>
        <taxon>Magnoliopsida</taxon>
        <taxon>eudicotyledons</taxon>
        <taxon>Gunneridae</taxon>
        <taxon>Pentapetalae</taxon>
        <taxon>rosids</taxon>
        <taxon>fabids</taxon>
        <taxon>Rosales</taxon>
        <taxon>Moraceae</taxon>
        <taxon>Ficeae</taxon>
        <taxon>Ficus</taxon>
    </lineage>
</organism>
<reference evidence="9" key="1">
    <citation type="submission" date="2023-07" db="EMBL/GenBank/DDBJ databases">
        <title>draft genome sequence of fig (Ficus carica).</title>
        <authorList>
            <person name="Takahashi T."/>
            <person name="Nishimura K."/>
        </authorList>
    </citation>
    <scope>NUCLEOTIDE SEQUENCE</scope>
</reference>
<evidence type="ECO:0000256" key="2">
    <source>
        <dbReference type="ARBA" id="ARBA00008122"/>
    </source>
</evidence>
<accession>A0AA88CQV1</accession>
<dbReference type="PROSITE" id="PS51666">
    <property type="entry name" value="QLQ"/>
    <property type="match status" value="1"/>
</dbReference>
<dbReference type="GO" id="GO:0006351">
    <property type="term" value="P:DNA-templated transcription"/>
    <property type="evidence" value="ECO:0007669"/>
    <property type="project" value="UniProtKB-UniRule"/>
</dbReference>
<evidence type="ECO:0000259" key="8">
    <source>
        <dbReference type="PROSITE" id="PS51667"/>
    </source>
</evidence>
<dbReference type="AlphaFoldDB" id="A0AA88CQV1"/>
<feature type="region of interest" description="Disordered" evidence="6">
    <location>
        <begin position="336"/>
        <end position="363"/>
    </location>
</feature>
<dbReference type="Proteomes" id="UP001187192">
    <property type="component" value="Unassembled WGS sequence"/>
</dbReference>
<evidence type="ECO:0000256" key="6">
    <source>
        <dbReference type="SAM" id="MobiDB-lite"/>
    </source>
</evidence>
<protein>
    <recommendedName>
        <fullName evidence="5">Growth-regulating factor</fullName>
    </recommendedName>
</protein>
<evidence type="ECO:0000256" key="4">
    <source>
        <dbReference type="PROSITE-ProRule" id="PRU01002"/>
    </source>
</evidence>
<dbReference type="Pfam" id="PF08879">
    <property type="entry name" value="WRC"/>
    <property type="match status" value="1"/>
</dbReference>
<evidence type="ECO:0000313" key="10">
    <source>
        <dbReference type="Proteomes" id="UP001187192"/>
    </source>
</evidence>
<dbReference type="EMBL" id="BTGU01000003">
    <property type="protein sequence ID" value="GMN31268.1"/>
    <property type="molecule type" value="Genomic_DNA"/>
</dbReference>